<evidence type="ECO:0000256" key="1">
    <source>
        <dbReference type="SAM" id="Phobius"/>
    </source>
</evidence>
<comment type="caution">
    <text evidence="2">The sequence shown here is derived from an EMBL/GenBank/DDBJ whole genome shotgun (WGS) entry which is preliminary data.</text>
</comment>
<dbReference type="EMBL" id="VSSQ01021559">
    <property type="protein sequence ID" value="MPM67219.1"/>
    <property type="molecule type" value="Genomic_DNA"/>
</dbReference>
<accession>A0A645BP17</accession>
<reference evidence="2" key="1">
    <citation type="submission" date="2019-08" db="EMBL/GenBank/DDBJ databases">
        <authorList>
            <person name="Kucharzyk K."/>
            <person name="Murdoch R.W."/>
            <person name="Higgins S."/>
            <person name="Loffler F."/>
        </authorList>
    </citation>
    <scope>NUCLEOTIDE SEQUENCE</scope>
</reference>
<evidence type="ECO:0000313" key="2">
    <source>
        <dbReference type="EMBL" id="MPM67219.1"/>
    </source>
</evidence>
<feature type="transmembrane region" description="Helical" evidence="1">
    <location>
        <begin position="92"/>
        <end position="112"/>
    </location>
</feature>
<gene>
    <name evidence="2" type="ORF">SDC9_114136</name>
</gene>
<feature type="transmembrane region" description="Helical" evidence="1">
    <location>
        <begin position="70"/>
        <end position="86"/>
    </location>
</feature>
<organism evidence="2">
    <name type="scientific">bioreactor metagenome</name>
    <dbReference type="NCBI Taxonomy" id="1076179"/>
    <lineage>
        <taxon>unclassified sequences</taxon>
        <taxon>metagenomes</taxon>
        <taxon>ecological metagenomes</taxon>
    </lineage>
</organism>
<protein>
    <submittedName>
        <fullName evidence="2">Uncharacterized protein</fullName>
    </submittedName>
</protein>
<name>A0A645BP17_9ZZZZ</name>
<feature type="transmembrane region" description="Helical" evidence="1">
    <location>
        <begin position="132"/>
        <end position="147"/>
    </location>
</feature>
<keyword evidence="1" id="KW-0472">Membrane</keyword>
<dbReference type="AlphaFoldDB" id="A0A645BP17"/>
<proteinExistence type="predicted"/>
<keyword evidence="1" id="KW-1133">Transmembrane helix</keyword>
<keyword evidence="1" id="KW-0812">Transmembrane</keyword>
<sequence>MIGAHSVIPYPDVKGNPIFRKKASASLLKAAPPTITSLNFPPKVLTNSWLIFFCIFWSTTGNLNSIRIDVFVMIGWSFFLYIFSMINGTEIMISGLISAKASIIILGLGILVRKCTCAPTVISKRNSNIMPYIWAVGSIATTLDVLLS</sequence>